<name>A0A9D2BP56_9BACT</name>
<gene>
    <name evidence="1" type="ORF">H9848_01445</name>
</gene>
<evidence type="ECO:0000313" key="1">
    <source>
        <dbReference type="EMBL" id="HIX85257.1"/>
    </source>
</evidence>
<comment type="caution">
    <text evidence="1">The sequence shown here is derived from an EMBL/GenBank/DDBJ whole genome shotgun (WGS) entry which is preliminary data.</text>
</comment>
<proteinExistence type="predicted"/>
<dbReference type="Proteomes" id="UP000823847">
    <property type="component" value="Unassembled WGS sequence"/>
</dbReference>
<organism evidence="1 2">
    <name type="scientific">Candidatus Parabacteroides intestinigallinarum</name>
    <dbReference type="NCBI Taxonomy" id="2838722"/>
    <lineage>
        <taxon>Bacteria</taxon>
        <taxon>Pseudomonadati</taxon>
        <taxon>Bacteroidota</taxon>
        <taxon>Bacteroidia</taxon>
        <taxon>Bacteroidales</taxon>
        <taxon>Tannerellaceae</taxon>
        <taxon>Parabacteroides</taxon>
    </lineage>
</organism>
<evidence type="ECO:0000313" key="2">
    <source>
        <dbReference type="Proteomes" id="UP000823847"/>
    </source>
</evidence>
<dbReference type="EMBL" id="DXEN01000009">
    <property type="protein sequence ID" value="HIX85257.1"/>
    <property type="molecule type" value="Genomic_DNA"/>
</dbReference>
<dbReference type="AlphaFoldDB" id="A0A9D2BP56"/>
<reference evidence="1" key="2">
    <citation type="submission" date="2021-04" db="EMBL/GenBank/DDBJ databases">
        <authorList>
            <person name="Gilroy R."/>
        </authorList>
    </citation>
    <scope>NUCLEOTIDE SEQUENCE</scope>
    <source>
        <strain evidence="1">ChiHecec2B26-12326</strain>
    </source>
</reference>
<reference evidence="1" key="1">
    <citation type="journal article" date="2021" name="PeerJ">
        <title>Extensive microbial diversity within the chicken gut microbiome revealed by metagenomics and culture.</title>
        <authorList>
            <person name="Gilroy R."/>
            <person name="Ravi A."/>
            <person name="Getino M."/>
            <person name="Pursley I."/>
            <person name="Horton D.L."/>
            <person name="Alikhan N.F."/>
            <person name="Baker D."/>
            <person name="Gharbi K."/>
            <person name="Hall N."/>
            <person name="Watson M."/>
            <person name="Adriaenssens E.M."/>
            <person name="Foster-Nyarko E."/>
            <person name="Jarju S."/>
            <person name="Secka A."/>
            <person name="Antonio M."/>
            <person name="Oren A."/>
            <person name="Chaudhuri R.R."/>
            <person name="La Ragione R."/>
            <person name="Hildebrand F."/>
            <person name="Pallen M.J."/>
        </authorList>
    </citation>
    <scope>NUCLEOTIDE SEQUENCE</scope>
    <source>
        <strain evidence="1">ChiHecec2B26-12326</strain>
    </source>
</reference>
<protein>
    <submittedName>
        <fullName evidence="1">Uncharacterized protein</fullName>
    </submittedName>
</protein>
<accession>A0A9D2BP56</accession>
<sequence length="115" mass="12844">MGMPYGPTAKTYLRFSVKTLPDGHLKDLYNRMYETVPSAFSFVFNATFDPDDQLSDYDTALVVEGFITSVDEVYEGLSTETTDAKGLMLTNVEFLAKSISYMGSGNKKKSLNIHF</sequence>